<evidence type="ECO:0000313" key="3">
    <source>
        <dbReference type="Proteomes" id="UP001168540"/>
    </source>
</evidence>
<dbReference type="Proteomes" id="UP001168540">
    <property type="component" value="Unassembled WGS sequence"/>
</dbReference>
<name>A0ABT7XTX4_9NEIS</name>
<accession>A0ABT7XTX4</accession>
<evidence type="ECO:0000313" key="2">
    <source>
        <dbReference type="EMBL" id="MDN0077253.1"/>
    </source>
</evidence>
<dbReference type="EMBL" id="JAUEDK010000059">
    <property type="protein sequence ID" value="MDN0077253.1"/>
    <property type="molecule type" value="Genomic_DNA"/>
</dbReference>
<proteinExistence type="predicted"/>
<reference evidence="2" key="1">
    <citation type="submission" date="2023-06" db="EMBL/GenBank/DDBJ databases">
        <authorList>
            <person name="Zhang S."/>
        </authorList>
    </citation>
    <scope>NUCLEOTIDE SEQUENCE</scope>
    <source>
        <strain evidence="2">SG2303</strain>
    </source>
</reference>
<keyword evidence="3" id="KW-1185">Reference proteome</keyword>
<comment type="caution">
    <text evidence="2">The sequence shown here is derived from an EMBL/GenBank/DDBJ whole genome shotgun (WGS) entry which is preliminary data.</text>
</comment>
<feature type="compositionally biased region" description="Basic and acidic residues" evidence="1">
    <location>
        <begin position="114"/>
        <end position="129"/>
    </location>
</feature>
<protein>
    <submittedName>
        <fullName evidence="2">Uncharacterized protein</fullName>
    </submittedName>
</protein>
<sequence>MLDPERFKCRTLHLARAQDTEPAARLLHDEPGLTALALPPYRRLLVSYTLPEHTLTEVLQRLHSAGFELDRHSWSRWRLALIAYGEDVQLHNLTEPAAPDRSRAAFSTLYQHHQHGDRDETPEEWRLYR</sequence>
<gene>
    <name evidence="2" type="ORF">QU481_20675</name>
</gene>
<dbReference type="RefSeq" id="WP_289831896.1">
    <property type="nucleotide sequence ID" value="NZ_JAUEDK010000059.1"/>
</dbReference>
<feature type="region of interest" description="Disordered" evidence="1">
    <location>
        <begin position="110"/>
        <end position="129"/>
    </location>
</feature>
<evidence type="ECO:0000256" key="1">
    <source>
        <dbReference type="SAM" id="MobiDB-lite"/>
    </source>
</evidence>
<organism evidence="2 3">
    <name type="scientific">Crenobacter oryzisoli</name>
    <dbReference type="NCBI Taxonomy" id="3056844"/>
    <lineage>
        <taxon>Bacteria</taxon>
        <taxon>Pseudomonadati</taxon>
        <taxon>Pseudomonadota</taxon>
        <taxon>Betaproteobacteria</taxon>
        <taxon>Neisseriales</taxon>
        <taxon>Neisseriaceae</taxon>
        <taxon>Crenobacter</taxon>
    </lineage>
</organism>